<keyword evidence="4" id="KW-1185">Reference proteome</keyword>
<dbReference type="Pfam" id="PF00534">
    <property type="entry name" value="Glycos_transf_1"/>
    <property type="match status" value="1"/>
</dbReference>
<accession>A0A6B2GWD5</accession>
<evidence type="ECO:0000259" key="1">
    <source>
        <dbReference type="Pfam" id="PF00534"/>
    </source>
</evidence>
<organism evidence="3 4">
    <name type="scientific">Pontibacter fetidus</name>
    <dbReference type="NCBI Taxonomy" id="2700082"/>
    <lineage>
        <taxon>Bacteria</taxon>
        <taxon>Pseudomonadati</taxon>
        <taxon>Bacteroidota</taxon>
        <taxon>Cytophagia</taxon>
        <taxon>Cytophagales</taxon>
        <taxon>Hymenobacteraceae</taxon>
        <taxon>Pontibacter</taxon>
    </lineage>
</organism>
<dbReference type="RefSeq" id="WP_162345182.1">
    <property type="nucleotide sequence ID" value="NZ_JAAEAA010000004.1"/>
</dbReference>
<evidence type="ECO:0000259" key="2">
    <source>
        <dbReference type="Pfam" id="PF13439"/>
    </source>
</evidence>
<evidence type="ECO:0000313" key="3">
    <source>
        <dbReference type="EMBL" id="NDK55125.1"/>
    </source>
</evidence>
<feature type="domain" description="Glycosyltransferase subfamily 4-like N-terminal" evidence="2">
    <location>
        <begin position="14"/>
        <end position="169"/>
    </location>
</feature>
<dbReference type="InterPro" id="IPR028098">
    <property type="entry name" value="Glyco_trans_4-like_N"/>
</dbReference>
<dbReference type="Proteomes" id="UP000478546">
    <property type="component" value="Unassembled WGS sequence"/>
</dbReference>
<comment type="caution">
    <text evidence="3">The sequence shown here is derived from an EMBL/GenBank/DDBJ whole genome shotgun (WGS) entry which is preliminary data.</text>
</comment>
<dbReference type="InterPro" id="IPR001296">
    <property type="entry name" value="Glyco_trans_1"/>
</dbReference>
<feature type="domain" description="Glycosyl transferase family 1" evidence="1">
    <location>
        <begin position="179"/>
        <end position="331"/>
    </location>
</feature>
<sequence>MKATVLHIIESLVIGGAEVLLTESLKDISNEYRHVVVYMREPATLLPEVKADKIYCLNYSGKYSLLKCVYRLRKILKDENVRLIHAHHYWPTIVARLAKPKNIKLISTVHGLLSKDAFQSNRLSLYLEQLTYSKKSHLVFVSEAVAHDYKKYVSVGPECSVCYNFVKDDFYLPEYAGQGKVDQKTFRLVAVGTLKVAKNHAFLLEAFELLKQEEIYLDIIGEGPLRDELQRAITNKGLTKVKLQGEHQKIYELLQLYDGFILASTHEGFGIAMVEAMAIGLPCILSDIEAHREVTANNELFFDLSSPANCAKQILKLKNNAELRYKLSLSGKTRAQEFKKEVYLHKIEALYRQYLS</sequence>
<dbReference type="GO" id="GO:0016758">
    <property type="term" value="F:hexosyltransferase activity"/>
    <property type="evidence" value="ECO:0007669"/>
    <property type="project" value="TreeGrafter"/>
</dbReference>
<reference evidence="3 4" key="1">
    <citation type="submission" date="2020-01" db="EMBL/GenBank/DDBJ databases">
        <authorList>
            <person name="Kim M.K."/>
        </authorList>
    </citation>
    <scope>NUCLEOTIDE SEQUENCE [LARGE SCALE GENOMIC DNA]</scope>
    <source>
        <strain evidence="3 4">BT213</strain>
    </source>
</reference>
<dbReference type="Gene3D" id="3.40.50.2000">
    <property type="entry name" value="Glycogen Phosphorylase B"/>
    <property type="match status" value="2"/>
</dbReference>
<dbReference type="PANTHER" id="PTHR45947">
    <property type="entry name" value="SULFOQUINOVOSYL TRANSFERASE SQD2"/>
    <property type="match status" value="1"/>
</dbReference>
<name>A0A6B2GWD5_9BACT</name>
<dbReference type="Pfam" id="PF13439">
    <property type="entry name" value="Glyco_transf_4"/>
    <property type="match status" value="1"/>
</dbReference>
<keyword evidence="3" id="KW-0808">Transferase</keyword>
<proteinExistence type="predicted"/>
<dbReference type="AlphaFoldDB" id="A0A6B2GWD5"/>
<evidence type="ECO:0000313" key="4">
    <source>
        <dbReference type="Proteomes" id="UP000478546"/>
    </source>
</evidence>
<dbReference type="EMBL" id="JAAEAA010000004">
    <property type="protein sequence ID" value="NDK55125.1"/>
    <property type="molecule type" value="Genomic_DNA"/>
</dbReference>
<gene>
    <name evidence="3" type="ORF">GWO68_04260</name>
</gene>
<dbReference type="InterPro" id="IPR050194">
    <property type="entry name" value="Glycosyltransferase_grp1"/>
</dbReference>
<dbReference type="SUPFAM" id="SSF53756">
    <property type="entry name" value="UDP-Glycosyltransferase/glycogen phosphorylase"/>
    <property type="match status" value="1"/>
</dbReference>
<dbReference type="PANTHER" id="PTHR45947:SF3">
    <property type="entry name" value="SULFOQUINOVOSYL TRANSFERASE SQD2"/>
    <property type="match status" value="1"/>
</dbReference>
<protein>
    <submittedName>
        <fullName evidence="3">Glycosyltransferase</fullName>
    </submittedName>
</protein>